<evidence type="ECO:0000256" key="8">
    <source>
        <dbReference type="ARBA" id="ARBA00023015"/>
    </source>
</evidence>
<comment type="caution">
    <text evidence="14">The sequence shown here is derived from an EMBL/GenBank/DDBJ whole genome shotgun (WGS) entry which is preliminary data.</text>
</comment>
<evidence type="ECO:0000256" key="10">
    <source>
        <dbReference type="ARBA" id="ARBA00023157"/>
    </source>
</evidence>
<dbReference type="PANTHER" id="PTHR38839:SF4">
    <property type="entry name" value="TRANSCRIPTIONAL REGULATOR WHIB"/>
    <property type="match status" value="1"/>
</dbReference>
<protein>
    <submittedName>
        <fullName evidence="14">WhiB family transcriptional regulator</fullName>
    </submittedName>
</protein>
<keyword evidence="9" id="KW-0238">DNA-binding</keyword>
<keyword evidence="4" id="KW-0004">4Fe-4S</keyword>
<reference evidence="15" key="1">
    <citation type="journal article" date="2019" name="Int. J. Syst. Evol. Microbiol.">
        <title>The Global Catalogue of Microorganisms (GCM) 10K type strain sequencing project: providing services to taxonomists for standard genome sequencing and annotation.</title>
        <authorList>
            <consortium name="The Broad Institute Genomics Platform"/>
            <consortium name="The Broad Institute Genome Sequencing Center for Infectious Disease"/>
            <person name="Wu L."/>
            <person name="Ma J."/>
        </authorList>
    </citation>
    <scope>NUCLEOTIDE SEQUENCE [LARGE SCALE GENOMIC DNA]</scope>
    <source>
        <strain evidence="15">CGMCC 4.7093</strain>
    </source>
</reference>
<evidence type="ECO:0000256" key="9">
    <source>
        <dbReference type="ARBA" id="ARBA00023125"/>
    </source>
</evidence>
<comment type="subcellular location">
    <subcellularLocation>
        <location evidence="2">Cytoplasm</location>
    </subcellularLocation>
</comment>
<dbReference type="Proteomes" id="UP001595947">
    <property type="component" value="Unassembled WGS sequence"/>
</dbReference>
<dbReference type="InterPro" id="IPR003482">
    <property type="entry name" value="Whib"/>
</dbReference>
<dbReference type="EMBL" id="JBHSIV010000086">
    <property type="protein sequence ID" value="MFC5066356.1"/>
    <property type="molecule type" value="Genomic_DNA"/>
</dbReference>
<evidence type="ECO:0000256" key="2">
    <source>
        <dbReference type="ARBA" id="ARBA00004496"/>
    </source>
</evidence>
<dbReference type="PANTHER" id="PTHR38839">
    <property type="entry name" value="TRANSCRIPTIONAL REGULATOR WHID-RELATED"/>
    <property type="match status" value="1"/>
</dbReference>
<dbReference type="Pfam" id="PF02467">
    <property type="entry name" value="Whib"/>
    <property type="match status" value="1"/>
</dbReference>
<proteinExistence type="inferred from homology"/>
<keyword evidence="10" id="KW-1015">Disulfide bond</keyword>
<feature type="domain" description="4Fe-4S Wbl-type" evidence="13">
    <location>
        <begin position="42"/>
        <end position="93"/>
    </location>
</feature>
<evidence type="ECO:0000256" key="12">
    <source>
        <dbReference type="SAM" id="MobiDB-lite"/>
    </source>
</evidence>
<evidence type="ECO:0000313" key="14">
    <source>
        <dbReference type="EMBL" id="MFC5066356.1"/>
    </source>
</evidence>
<organism evidence="14 15">
    <name type="scientific">Actinomycetospora atypica</name>
    <dbReference type="NCBI Taxonomy" id="1290095"/>
    <lineage>
        <taxon>Bacteria</taxon>
        <taxon>Bacillati</taxon>
        <taxon>Actinomycetota</taxon>
        <taxon>Actinomycetes</taxon>
        <taxon>Pseudonocardiales</taxon>
        <taxon>Pseudonocardiaceae</taxon>
        <taxon>Actinomycetospora</taxon>
    </lineage>
</organism>
<dbReference type="InterPro" id="IPR034768">
    <property type="entry name" value="4FE4S_WBL"/>
</dbReference>
<evidence type="ECO:0000256" key="7">
    <source>
        <dbReference type="ARBA" id="ARBA00023014"/>
    </source>
</evidence>
<evidence type="ECO:0000256" key="6">
    <source>
        <dbReference type="ARBA" id="ARBA00023004"/>
    </source>
</evidence>
<keyword evidence="15" id="KW-1185">Reference proteome</keyword>
<evidence type="ECO:0000259" key="13">
    <source>
        <dbReference type="PROSITE" id="PS51674"/>
    </source>
</evidence>
<evidence type="ECO:0000313" key="15">
    <source>
        <dbReference type="Proteomes" id="UP001595947"/>
    </source>
</evidence>
<dbReference type="PROSITE" id="PS51674">
    <property type="entry name" value="4FE4S_WBL"/>
    <property type="match status" value="1"/>
</dbReference>
<evidence type="ECO:0000256" key="4">
    <source>
        <dbReference type="ARBA" id="ARBA00022485"/>
    </source>
</evidence>
<accession>A0ABV9Z0G3</accession>
<evidence type="ECO:0000256" key="3">
    <source>
        <dbReference type="ARBA" id="ARBA00006597"/>
    </source>
</evidence>
<feature type="region of interest" description="Disordered" evidence="12">
    <location>
        <begin position="1"/>
        <end position="20"/>
    </location>
</feature>
<gene>
    <name evidence="14" type="ORF">ACFPBZ_29420</name>
</gene>
<keyword evidence="6" id="KW-0408">Iron</keyword>
<dbReference type="HAMAP" id="MF_01479">
    <property type="entry name" value="WhiB"/>
    <property type="match status" value="1"/>
</dbReference>
<feature type="non-terminal residue" evidence="14">
    <location>
        <position position="93"/>
    </location>
</feature>
<comment type="similarity">
    <text evidence="3">Belongs to the WhiB family.</text>
</comment>
<comment type="cofactor">
    <cofactor evidence="1">
        <name>[4Fe-4S] cluster</name>
        <dbReference type="ChEBI" id="CHEBI:49883"/>
    </cofactor>
</comment>
<keyword evidence="8" id="KW-0805">Transcription regulation</keyword>
<keyword evidence="7" id="KW-0411">Iron-sulfur</keyword>
<name>A0ABV9Z0G3_9PSEU</name>
<sequence length="93" mass="9754">MSQSIELHPDPPAAPIGPGGHRLPAALLAAAADLAHWQQRALCAQTDPDAFFPEQGASTAEAKAVCARCPVTAECLEHVLAHDERFGVWAGMS</sequence>
<evidence type="ECO:0000256" key="1">
    <source>
        <dbReference type="ARBA" id="ARBA00001966"/>
    </source>
</evidence>
<dbReference type="RefSeq" id="WP_378039651.1">
    <property type="nucleotide sequence ID" value="NZ_JBHSIV010000086.1"/>
</dbReference>
<evidence type="ECO:0000256" key="5">
    <source>
        <dbReference type="ARBA" id="ARBA00022723"/>
    </source>
</evidence>
<evidence type="ECO:0000256" key="11">
    <source>
        <dbReference type="ARBA" id="ARBA00023163"/>
    </source>
</evidence>
<keyword evidence="5" id="KW-0479">Metal-binding</keyword>
<keyword evidence="11" id="KW-0804">Transcription</keyword>